<evidence type="ECO:0000256" key="9">
    <source>
        <dbReference type="PROSITE-ProRule" id="PRU00282"/>
    </source>
</evidence>
<dbReference type="InterPro" id="IPR023395">
    <property type="entry name" value="MCP_dom_sf"/>
</dbReference>
<name>A0A7S3VGS0_9STRA</name>
<gene>
    <name evidence="11" type="ORF">CDEB00056_LOCUS23516</name>
</gene>
<sequence length="397" mass="43314">MTDHNEDLEWEEWDGESPFLHHCIAGSVAGIAEHTLLYPVDTVKTHLQAYCSTCPNNPANISIGDKSAKAMCVGPSTQTSNVSLSMWSTMKNLMKHGHGYSNTIASKAIASPQGARQSGTLSASATIGQPHVSKGITRLWRGVQTMATGCIPAHALYFSSYEYVKAQLSTVNVNSKTGVKEVHLGTVGASCAGATSTFMHDLVMTPMDTIKQRMQLGHYNSMKHGFLQIIQHEGWQGLYRSFGVTVLTNIPYGMIMVSTNEFLRDVLLEIKKKNGDNHSNVLDIQTTMLAGCGAGAIAAGLTAPLDRMKTRLQTQRFASVVPMHRDTVKACPKAKAFVESQVKYNGLQDAFQSIVKEEGAIGLWRGLTPRLMTHTPAVAISWTTYETAKRWLSHLSD</sequence>
<dbReference type="PANTHER" id="PTHR45758">
    <property type="entry name" value="MITOFERRIN-1-RELATED"/>
    <property type="match status" value="1"/>
</dbReference>
<dbReference type="AlphaFoldDB" id="A0A7S3VGS0"/>
<keyword evidence="3 10" id="KW-0813">Transport</keyword>
<dbReference type="Gene3D" id="1.50.40.10">
    <property type="entry name" value="Mitochondrial carrier domain"/>
    <property type="match status" value="2"/>
</dbReference>
<evidence type="ECO:0000256" key="8">
    <source>
        <dbReference type="ARBA" id="ARBA00023136"/>
    </source>
</evidence>
<evidence type="ECO:0000256" key="6">
    <source>
        <dbReference type="ARBA" id="ARBA00022989"/>
    </source>
</evidence>
<evidence type="ECO:0000313" key="11">
    <source>
        <dbReference type="EMBL" id="CAE0478663.1"/>
    </source>
</evidence>
<proteinExistence type="inferred from homology"/>
<evidence type="ECO:0000256" key="1">
    <source>
        <dbReference type="ARBA" id="ARBA00004225"/>
    </source>
</evidence>
<dbReference type="PROSITE" id="PS50920">
    <property type="entry name" value="SOLCAR"/>
    <property type="match status" value="3"/>
</dbReference>
<dbReference type="InterPro" id="IPR002067">
    <property type="entry name" value="MCP"/>
</dbReference>
<evidence type="ECO:0000256" key="4">
    <source>
        <dbReference type="ARBA" id="ARBA00022692"/>
    </source>
</evidence>
<evidence type="ECO:0000256" key="2">
    <source>
        <dbReference type="ARBA" id="ARBA00006375"/>
    </source>
</evidence>
<dbReference type="InterPro" id="IPR018108">
    <property type="entry name" value="MCP_transmembrane"/>
</dbReference>
<evidence type="ECO:0000256" key="7">
    <source>
        <dbReference type="ARBA" id="ARBA00023128"/>
    </source>
</evidence>
<dbReference type="PANTHER" id="PTHR45758:SF4">
    <property type="entry name" value="MITOFERRIN-1"/>
    <property type="match status" value="1"/>
</dbReference>
<evidence type="ECO:0000256" key="5">
    <source>
        <dbReference type="ARBA" id="ARBA00022737"/>
    </source>
</evidence>
<reference evidence="11" key="1">
    <citation type="submission" date="2021-01" db="EMBL/GenBank/DDBJ databases">
        <authorList>
            <person name="Corre E."/>
            <person name="Pelletier E."/>
            <person name="Niang G."/>
            <person name="Scheremetjew M."/>
            <person name="Finn R."/>
            <person name="Kale V."/>
            <person name="Holt S."/>
            <person name="Cochrane G."/>
            <person name="Meng A."/>
            <person name="Brown T."/>
            <person name="Cohen L."/>
        </authorList>
    </citation>
    <scope>NUCLEOTIDE SEQUENCE</scope>
    <source>
        <strain evidence="11">MM31A-1</strain>
    </source>
</reference>
<dbReference type="Pfam" id="PF00153">
    <property type="entry name" value="Mito_carr"/>
    <property type="match status" value="4"/>
</dbReference>
<keyword evidence="6" id="KW-1133">Transmembrane helix</keyword>
<dbReference type="SUPFAM" id="SSF103506">
    <property type="entry name" value="Mitochondrial carrier"/>
    <property type="match status" value="1"/>
</dbReference>
<keyword evidence="5" id="KW-0677">Repeat</keyword>
<dbReference type="GO" id="GO:0031966">
    <property type="term" value="C:mitochondrial membrane"/>
    <property type="evidence" value="ECO:0007669"/>
    <property type="project" value="UniProtKB-SubCell"/>
</dbReference>
<keyword evidence="7" id="KW-0496">Mitochondrion</keyword>
<organism evidence="11">
    <name type="scientific">Chaetoceros debilis</name>
    <dbReference type="NCBI Taxonomy" id="122233"/>
    <lineage>
        <taxon>Eukaryota</taxon>
        <taxon>Sar</taxon>
        <taxon>Stramenopiles</taxon>
        <taxon>Ochrophyta</taxon>
        <taxon>Bacillariophyta</taxon>
        <taxon>Coscinodiscophyceae</taxon>
        <taxon>Chaetocerotophycidae</taxon>
        <taxon>Chaetocerotales</taxon>
        <taxon>Chaetocerotaceae</taxon>
        <taxon>Chaetoceros</taxon>
    </lineage>
</organism>
<comment type="similarity">
    <text evidence="2 10">Belongs to the mitochondrial carrier (TC 2.A.29) family.</text>
</comment>
<evidence type="ECO:0000256" key="10">
    <source>
        <dbReference type="RuleBase" id="RU000488"/>
    </source>
</evidence>
<comment type="subcellular location">
    <subcellularLocation>
        <location evidence="1">Mitochondrion membrane</location>
        <topology evidence="1">Multi-pass membrane protein</topology>
    </subcellularLocation>
</comment>
<feature type="repeat" description="Solcar" evidence="9">
    <location>
        <begin position="184"/>
        <end position="266"/>
    </location>
</feature>
<evidence type="ECO:0000256" key="3">
    <source>
        <dbReference type="ARBA" id="ARBA00022448"/>
    </source>
</evidence>
<dbReference type="EMBL" id="HBIO01030710">
    <property type="protein sequence ID" value="CAE0478663.1"/>
    <property type="molecule type" value="Transcribed_RNA"/>
</dbReference>
<feature type="repeat" description="Solcar" evidence="9">
    <location>
        <begin position="17"/>
        <end position="167"/>
    </location>
</feature>
<evidence type="ECO:0008006" key="12">
    <source>
        <dbReference type="Google" id="ProtNLM"/>
    </source>
</evidence>
<feature type="repeat" description="Solcar" evidence="9">
    <location>
        <begin position="282"/>
        <end position="391"/>
    </location>
</feature>
<dbReference type="PRINTS" id="PR00926">
    <property type="entry name" value="MITOCARRIER"/>
</dbReference>
<dbReference type="GO" id="GO:0048250">
    <property type="term" value="P:iron import into the mitochondrion"/>
    <property type="evidence" value="ECO:0007669"/>
    <property type="project" value="TreeGrafter"/>
</dbReference>
<accession>A0A7S3VGS0</accession>
<keyword evidence="8 9" id="KW-0472">Membrane</keyword>
<keyword evidence="4 9" id="KW-0812">Transmembrane</keyword>
<dbReference type="GO" id="GO:0015093">
    <property type="term" value="F:ferrous iron transmembrane transporter activity"/>
    <property type="evidence" value="ECO:0007669"/>
    <property type="project" value="TreeGrafter"/>
</dbReference>
<protein>
    <recommendedName>
        <fullName evidence="12">Mitochondrial carrier protein</fullName>
    </recommendedName>
</protein>